<evidence type="ECO:0000313" key="1">
    <source>
        <dbReference type="EMBL" id="KIL45647.1"/>
    </source>
</evidence>
<dbReference type="AlphaFoldDB" id="A0A0C2V9L4"/>
<dbReference type="InterPro" id="IPR019618">
    <property type="entry name" value="Spore_germination_GerPA"/>
</dbReference>
<sequence>MPAFVGAIHITSLGSSGVMHIGDCFSIQPLSFTKTFAGAGSFNTGDGLYVENHQSVTNTWDQDQIDQSFAGWR</sequence>
<dbReference type="STRING" id="889306.KP78_19960"/>
<gene>
    <name evidence="1" type="ORF">KP78_19960</name>
</gene>
<dbReference type="PANTHER" id="PTHR37808:SF3">
    <property type="entry name" value="SPORE GERMINATION PROTEIN GERPA-RELATED"/>
    <property type="match status" value="1"/>
</dbReference>
<dbReference type="PANTHER" id="PTHR37808">
    <property type="entry name" value="SPORE GERMINATION PROTEIN-LIKE PROTEIN YDZR-RELATED"/>
    <property type="match status" value="1"/>
</dbReference>
<dbReference type="Pfam" id="PF10676">
    <property type="entry name" value="gerPA"/>
    <property type="match status" value="1"/>
</dbReference>
<keyword evidence="2" id="KW-1185">Reference proteome</keyword>
<proteinExistence type="predicted"/>
<accession>A0A0C2V9L4</accession>
<evidence type="ECO:0000313" key="2">
    <source>
        <dbReference type="Proteomes" id="UP000031938"/>
    </source>
</evidence>
<organism evidence="1 2">
    <name type="scientific">Jeotgalibacillus soli</name>
    <dbReference type="NCBI Taxonomy" id="889306"/>
    <lineage>
        <taxon>Bacteria</taxon>
        <taxon>Bacillati</taxon>
        <taxon>Bacillota</taxon>
        <taxon>Bacilli</taxon>
        <taxon>Bacillales</taxon>
        <taxon>Caryophanaceae</taxon>
        <taxon>Jeotgalibacillus</taxon>
    </lineage>
</organism>
<comment type="caution">
    <text evidence="1">The sequence shown here is derived from an EMBL/GenBank/DDBJ whole genome shotgun (WGS) entry which is preliminary data.</text>
</comment>
<dbReference type="OrthoDB" id="2691926at2"/>
<dbReference type="EMBL" id="JXRP01000017">
    <property type="protein sequence ID" value="KIL45647.1"/>
    <property type="molecule type" value="Genomic_DNA"/>
</dbReference>
<name>A0A0C2V9L4_9BACL</name>
<dbReference type="PATRIC" id="fig|889306.3.peg.2014"/>
<dbReference type="Proteomes" id="UP000031938">
    <property type="component" value="Unassembled WGS sequence"/>
</dbReference>
<protein>
    <submittedName>
        <fullName evidence="1">Spore germination protein GerPA</fullName>
    </submittedName>
</protein>
<reference evidence="1 2" key="1">
    <citation type="submission" date="2015-01" db="EMBL/GenBank/DDBJ databases">
        <title>Genome sequencing of Jeotgalibacillus soli.</title>
        <authorList>
            <person name="Goh K.M."/>
            <person name="Chan K.-G."/>
            <person name="Yaakop A.S."/>
            <person name="Ee R."/>
            <person name="Gan H.M."/>
            <person name="Chan C.S."/>
        </authorList>
    </citation>
    <scope>NUCLEOTIDE SEQUENCE [LARGE SCALE GENOMIC DNA]</scope>
    <source>
        <strain evidence="1 2">P9</strain>
    </source>
</reference>
<dbReference type="RefSeq" id="WP_041088337.1">
    <property type="nucleotide sequence ID" value="NZ_JXRP01000017.1"/>
</dbReference>